<keyword evidence="1" id="KW-0472">Membrane</keyword>
<keyword evidence="3" id="KW-1185">Reference proteome</keyword>
<evidence type="ECO:0000313" key="3">
    <source>
        <dbReference type="Proteomes" id="UP001221757"/>
    </source>
</evidence>
<protein>
    <recommendedName>
        <fullName evidence="4">BTB domain-containing protein</fullName>
    </recommendedName>
</protein>
<evidence type="ECO:0008006" key="4">
    <source>
        <dbReference type="Google" id="ProtNLM"/>
    </source>
</evidence>
<comment type="caution">
    <text evidence="2">The sequence shown here is derived from an EMBL/GenBank/DDBJ whole genome shotgun (WGS) entry which is preliminary data.</text>
</comment>
<organism evidence="2 3">
    <name type="scientific">Mycena rosella</name>
    <name type="common">Pink bonnet</name>
    <name type="synonym">Agaricus rosellus</name>
    <dbReference type="NCBI Taxonomy" id="1033263"/>
    <lineage>
        <taxon>Eukaryota</taxon>
        <taxon>Fungi</taxon>
        <taxon>Dikarya</taxon>
        <taxon>Basidiomycota</taxon>
        <taxon>Agaricomycotina</taxon>
        <taxon>Agaricomycetes</taxon>
        <taxon>Agaricomycetidae</taxon>
        <taxon>Agaricales</taxon>
        <taxon>Marasmiineae</taxon>
        <taxon>Mycenaceae</taxon>
        <taxon>Mycena</taxon>
    </lineage>
</organism>
<accession>A0AAD7G5A2</accession>
<name>A0AAD7G5A2_MYCRO</name>
<gene>
    <name evidence="2" type="ORF">B0H17DRAFT_1337270</name>
</gene>
<keyword evidence="1" id="KW-0812">Transmembrane</keyword>
<keyword evidence="1" id="KW-1133">Transmembrane helix</keyword>
<evidence type="ECO:0000256" key="1">
    <source>
        <dbReference type="SAM" id="Phobius"/>
    </source>
</evidence>
<reference evidence="2" key="1">
    <citation type="submission" date="2023-03" db="EMBL/GenBank/DDBJ databases">
        <title>Massive genome expansion in bonnet fungi (Mycena s.s.) driven by repeated elements and novel gene families across ecological guilds.</title>
        <authorList>
            <consortium name="Lawrence Berkeley National Laboratory"/>
            <person name="Harder C.B."/>
            <person name="Miyauchi S."/>
            <person name="Viragh M."/>
            <person name="Kuo A."/>
            <person name="Thoen E."/>
            <person name="Andreopoulos B."/>
            <person name="Lu D."/>
            <person name="Skrede I."/>
            <person name="Drula E."/>
            <person name="Henrissat B."/>
            <person name="Morin E."/>
            <person name="Kohler A."/>
            <person name="Barry K."/>
            <person name="LaButti K."/>
            <person name="Morin E."/>
            <person name="Salamov A."/>
            <person name="Lipzen A."/>
            <person name="Mereny Z."/>
            <person name="Hegedus B."/>
            <person name="Baldrian P."/>
            <person name="Stursova M."/>
            <person name="Weitz H."/>
            <person name="Taylor A."/>
            <person name="Grigoriev I.V."/>
            <person name="Nagy L.G."/>
            <person name="Martin F."/>
            <person name="Kauserud H."/>
        </authorList>
    </citation>
    <scope>NUCLEOTIDE SEQUENCE</scope>
    <source>
        <strain evidence="2">CBHHK067</strain>
    </source>
</reference>
<sequence length="393" mass="42370">MGPLSVNTLLIANVPLLSLTNMFSALGVTGHFFMKYQALFIILFLATGFAIIFSIEPVSRMIKKWRKGEDVEDVEAAAVRHSFKSPIIALPPPSLGNYSIQAEMAERRARLERDSRYMGYGASWPPRPKQEAHHVAGTFRTPLLLDRHAEPRNAANPTLSAEPYHPLFADPAADTVLRSSDGTLFRVPSAVLRRTASYFAATLPATADAEPAPAASLHACCGAGSRGALGRTGAVARVRDMLGGTAFAEEPLRLYALAVRTGWAEEARGAARATLGLALYDEAHREALARIPARGLMALLGLHRRRRDASTTCSAARTQRGQPCVAGVPGTIFVEMDTRPLGDTVTGFEVEEWSEARACGMLSVRGATVEANLRQDAILREIKACIEGLPDAV</sequence>
<dbReference type="Proteomes" id="UP001221757">
    <property type="component" value="Unassembled WGS sequence"/>
</dbReference>
<proteinExistence type="predicted"/>
<feature type="transmembrane region" description="Helical" evidence="1">
    <location>
        <begin position="37"/>
        <end position="58"/>
    </location>
</feature>
<evidence type="ECO:0000313" key="2">
    <source>
        <dbReference type="EMBL" id="KAJ7661073.1"/>
    </source>
</evidence>
<dbReference type="AlphaFoldDB" id="A0AAD7G5A2"/>
<dbReference type="EMBL" id="JARKIE010000253">
    <property type="protein sequence ID" value="KAJ7661073.1"/>
    <property type="molecule type" value="Genomic_DNA"/>
</dbReference>